<organism evidence="1 2">
    <name type="scientific">Streptomyces coelicolor (strain ATCC BAA-471 / A3(2) / M145)</name>
    <dbReference type="NCBI Taxonomy" id="100226"/>
    <lineage>
        <taxon>Bacteria</taxon>
        <taxon>Bacillati</taxon>
        <taxon>Actinomycetota</taxon>
        <taxon>Actinomycetes</taxon>
        <taxon>Kitasatosporales</taxon>
        <taxon>Streptomycetaceae</taxon>
        <taxon>Streptomyces</taxon>
        <taxon>Streptomyces albidoflavus group</taxon>
    </lineage>
</organism>
<dbReference type="EMBL" id="AL645882">
    <property type="protein sequence ID" value="CAB52922.1"/>
    <property type="molecule type" value="Genomic_DNA"/>
</dbReference>
<evidence type="ECO:0000313" key="2">
    <source>
        <dbReference type="Proteomes" id="UP000001973"/>
    </source>
</evidence>
<dbReference type="InParanoid" id="Q9RI69"/>
<accession>Q9RI69</accession>
<evidence type="ECO:0000313" key="1">
    <source>
        <dbReference type="EMBL" id="CAB52922.1"/>
    </source>
</evidence>
<protein>
    <submittedName>
        <fullName evidence="1">Uncharacterized protein</fullName>
    </submittedName>
</protein>
<proteinExistence type="predicted"/>
<dbReference type="HOGENOM" id="CLU_3141024_0_0_11"/>
<dbReference type="EMBL" id="AL939104">
    <property type="protein sequence ID" value="CAB52922.1"/>
    <property type="molecule type" value="Genomic_DNA"/>
</dbReference>
<name>Q9RI69_STRCO</name>
<dbReference type="KEGG" id="sco:SCO0108"/>
<dbReference type="PaxDb" id="100226-SCO0108"/>
<gene>
    <name evidence="1" type="ordered locus">SCO0108</name>
    <name evidence="1" type="ORF">SCJ11.37</name>
</gene>
<dbReference type="AlphaFoldDB" id="Q9RI69"/>
<keyword evidence="2" id="KW-1185">Reference proteome</keyword>
<reference evidence="1 2" key="1">
    <citation type="journal article" date="1996" name="Mol. Microbiol.">
        <title>A set of ordered cosmids and a detailed genetic and physical map for the 8 Mb Streptomyces coelicolor A3(2) chromosome.</title>
        <authorList>
            <person name="Redenbach M."/>
            <person name="Kieser H.M."/>
            <person name="Denapaite D."/>
            <person name="Eichner A."/>
            <person name="Cullum J."/>
            <person name="Kinashi H."/>
            <person name="Hopwood D.A."/>
        </authorList>
    </citation>
    <scope>NUCLEOTIDE SEQUENCE [LARGE SCALE GENOMIC DNA]</scope>
    <source>
        <strain evidence="2">ATCC BAA-471 / A3(2) / M145</strain>
    </source>
</reference>
<dbReference type="Proteomes" id="UP000001973">
    <property type="component" value="Chromosome"/>
</dbReference>
<sequence>MLRKTIKVQWLGDEEFGMVGRPRAITHDPESCEKTVSLKALRDPCGLAG</sequence>
<dbReference type="PIR" id="T37008">
    <property type="entry name" value="T37008"/>
</dbReference>
<reference evidence="1 2" key="2">
    <citation type="journal article" date="2002" name="Nature">
        <title>Complete genome sequence of the model actinomycete Streptomyces coelicolor A3(2).</title>
        <authorList>
            <person name="Bentley S.D."/>
            <person name="Chater K.F."/>
            <person name="Cerdeno-Tarraga A.M."/>
            <person name="Challis G.L."/>
            <person name="Thomson N.R."/>
            <person name="James K.D."/>
            <person name="Harris D.E."/>
            <person name="Quail M.A."/>
            <person name="Kieser H."/>
            <person name="Harper D."/>
            <person name="Bateman A."/>
            <person name="Brown S."/>
            <person name="Chandra G."/>
            <person name="Chen C.W."/>
            <person name="Collins M."/>
            <person name="Cronin A."/>
            <person name="Fraser A."/>
            <person name="Goble A."/>
            <person name="Hidalgo J."/>
            <person name="Hornsby T."/>
            <person name="Howarth S."/>
            <person name="Huang C.H."/>
            <person name="Kieser T."/>
            <person name="Larke L."/>
            <person name="Murphy L."/>
            <person name="Oliver K."/>
            <person name="O'Neil S."/>
            <person name="Rabbinowitsch E."/>
            <person name="Rajandream M.A."/>
            <person name="Rutherford K."/>
            <person name="Rutter S."/>
            <person name="Seeger K."/>
            <person name="Saunders D."/>
            <person name="Sharp S."/>
            <person name="Squares R."/>
            <person name="Squares S."/>
            <person name="Taylor K."/>
            <person name="Warren T."/>
            <person name="Wietzorrek A."/>
            <person name="Woodward J."/>
            <person name="Barrell B.G."/>
            <person name="Parkhill J."/>
            <person name="Hopwood D.A."/>
        </authorList>
    </citation>
    <scope>NUCLEOTIDE SEQUENCE [LARGE SCALE GENOMIC DNA]</scope>
    <source>
        <strain evidence="2">ATCC BAA-471 / A3(2) / M145</strain>
    </source>
</reference>